<gene>
    <name evidence="2" type="ORF">SDC9_38218</name>
</gene>
<accession>A0A644VLC0</accession>
<comment type="caution">
    <text evidence="2">The sequence shown here is derived from an EMBL/GenBank/DDBJ whole genome shotgun (WGS) entry which is preliminary data.</text>
</comment>
<evidence type="ECO:0000256" key="1">
    <source>
        <dbReference type="SAM" id="MobiDB-lite"/>
    </source>
</evidence>
<reference evidence="2" key="1">
    <citation type="submission" date="2019-08" db="EMBL/GenBank/DDBJ databases">
        <authorList>
            <person name="Kucharzyk K."/>
            <person name="Murdoch R.W."/>
            <person name="Higgins S."/>
            <person name="Loffler F."/>
        </authorList>
    </citation>
    <scope>NUCLEOTIDE SEQUENCE</scope>
</reference>
<feature type="region of interest" description="Disordered" evidence="1">
    <location>
        <begin position="103"/>
        <end position="139"/>
    </location>
</feature>
<name>A0A644VLC0_9ZZZZ</name>
<feature type="compositionally biased region" description="Basic and acidic residues" evidence="1">
    <location>
        <begin position="282"/>
        <end position="305"/>
    </location>
</feature>
<protein>
    <submittedName>
        <fullName evidence="2">Uncharacterized protein</fullName>
    </submittedName>
</protein>
<evidence type="ECO:0000313" key="2">
    <source>
        <dbReference type="EMBL" id="MPL92121.1"/>
    </source>
</evidence>
<dbReference type="AlphaFoldDB" id="A0A644VLC0"/>
<feature type="compositionally biased region" description="Basic residues" evidence="1">
    <location>
        <begin position="306"/>
        <end position="316"/>
    </location>
</feature>
<proteinExistence type="predicted"/>
<dbReference type="EMBL" id="VSSQ01000348">
    <property type="protein sequence ID" value="MPL92121.1"/>
    <property type="molecule type" value="Genomic_DNA"/>
</dbReference>
<feature type="compositionally biased region" description="Basic residues" evidence="1">
    <location>
        <begin position="13"/>
        <end position="27"/>
    </location>
</feature>
<feature type="region of interest" description="Disordered" evidence="1">
    <location>
        <begin position="268"/>
        <end position="334"/>
    </location>
</feature>
<organism evidence="2">
    <name type="scientific">bioreactor metagenome</name>
    <dbReference type="NCBI Taxonomy" id="1076179"/>
    <lineage>
        <taxon>unclassified sequences</taxon>
        <taxon>metagenomes</taxon>
        <taxon>ecological metagenomes</taxon>
    </lineage>
</organism>
<feature type="region of interest" description="Disordered" evidence="1">
    <location>
        <begin position="228"/>
        <end position="248"/>
    </location>
</feature>
<sequence>MVDEPFDATKKNGCGKKRRGGGLWRRSTRRKTGICDSLFAQKYKETQRNFGVCAQKRGSLRSAPSEATTQPLKRLWSVDGQRFGDMVEPVAVGCVPAAKPFIPPRGRGAATMRRRPGGGRAEPDDADAQDDLRGGRRLSRGAGGGLCAGIAVEPLRRLGLPGPAQQRQLVPGRPVIARRPAPDPLHRHLLALRVEQGHRAGCRIGPQGHRQRRAESHRAERLRIPVREPRGAAERGLAGVGDLDRHRDQPLGAVPGLCRVLGRQRAKRGARDLFGGQGRGEGQQEKRRQDTAGTHGDRHLTEPHRSWKTGRLRGSHRPGNGKPNVTNVNTGSSR</sequence>
<feature type="compositionally biased region" description="Polar residues" evidence="1">
    <location>
        <begin position="323"/>
        <end position="334"/>
    </location>
</feature>
<feature type="region of interest" description="Disordered" evidence="1">
    <location>
        <begin position="1"/>
        <end position="27"/>
    </location>
</feature>